<evidence type="ECO:0000313" key="11">
    <source>
        <dbReference type="EMBL" id="EKT84026.1"/>
    </source>
</evidence>
<evidence type="ECO:0000256" key="3">
    <source>
        <dbReference type="ARBA" id="ARBA00022630"/>
    </source>
</evidence>
<dbReference type="Proteomes" id="UP000005951">
    <property type="component" value="Unassembled WGS sequence"/>
</dbReference>
<dbReference type="GO" id="GO:0008734">
    <property type="term" value="F:L-aspartate oxidase activity"/>
    <property type="evidence" value="ECO:0007669"/>
    <property type="project" value="UniProtKB-EC"/>
</dbReference>
<dbReference type="InterPro" id="IPR036188">
    <property type="entry name" value="FAD/NAD-bd_sf"/>
</dbReference>
<dbReference type="Gene3D" id="1.20.58.100">
    <property type="entry name" value="Fumarate reductase/succinate dehydrogenase flavoprotein-like, C-terminal domain"/>
    <property type="match status" value="1"/>
</dbReference>
<name>K8XT75_RHOOP</name>
<dbReference type="GO" id="GO:0009435">
    <property type="term" value="P:NAD+ biosynthetic process"/>
    <property type="evidence" value="ECO:0007669"/>
    <property type="project" value="InterPro"/>
</dbReference>
<evidence type="ECO:0000259" key="10">
    <source>
        <dbReference type="Pfam" id="PF02910"/>
    </source>
</evidence>
<accession>K8XT75</accession>
<evidence type="ECO:0000256" key="6">
    <source>
        <dbReference type="ARBA" id="ARBA00029426"/>
    </source>
</evidence>
<comment type="caution">
    <text evidence="11">The sequence shown here is derived from an EMBL/GenBank/DDBJ whole genome shotgun (WGS) entry which is preliminary data.</text>
</comment>
<feature type="domain" description="Fumarate reductase/succinate dehydrogenase flavoprotein-like C-terminal" evidence="10">
    <location>
        <begin position="456"/>
        <end position="500"/>
    </location>
</feature>
<evidence type="ECO:0000256" key="7">
    <source>
        <dbReference type="ARBA" id="ARBA00030386"/>
    </source>
</evidence>
<reference evidence="11 12" key="1">
    <citation type="journal article" date="2013" name="Genome Announc.">
        <title>Draft Genome Sequence of Rhodococcus opacus Strain M213 Shows a Diverse Catabolic Potential.</title>
        <authorList>
            <person name="Pathak A."/>
            <person name="Green S.J."/>
            <person name="Ogram A."/>
            <person name="Chauhan A."/>
        </authorList>
    </citation>
    <scope>NUCLEOTIDE SEQUENCE [LARGE SCALE GENOMIC DNA]</scope>
    <source>
        <strain evidence="11 12">M213</strain>
    </source>
</reference>
<feature type="domain" description="FAD-dependent oxidoreductase 2 FAD-binding" evidence="9">
    <location>
        <begin position="9"/>
        <end position="343"/>
    </location>
</feature>
<gene>
    <name evidence="11" type="ORF">WSS_A05200</name>
</gene>
<proteinExistence type="predicted"/>
<dbReference type="InterPro" id="IPR003953">
    <property type="entry name" value="FAD-dep_OxRdtase_2_FAD-bd"/>
</dbReference>
<evidence type="ECO:0000256" key="8">
    <source>
        <dbReference type="ARBA" id="ARBA00048305"/>
    </source>
</evidence>
<sequence length="529" mass="55190">MSRLEIDADVLVLGGGPAGTWAALAAARAGARVVLADKGCCGTSGPTASGGNNLWNVPPGPARERSVQARFEDGGRLSEPAWMYRVLEETHHRVDELAGAGYRFPSGDDGREVRTSLQGPEYMRRMRRRVHRAGVTILDHSPALELLTTGDGIVSGAAGLQRQNGYAPWSVRAGAVVVATGGCAFLSGSFGTNVDTGDGLLMAAEVGASFSGMEFSTAYALAPAWSGHTKGLMMQFATYYDADGRTLGDGGFSARGAAMAHLAAGRPVYARLDRARPDIRAAMRTSQPNYFLPLDKAGIDPFTQKYPVRAVLEGTVRGTGGIRVAGTGCASDVPGLFVAGDAATRELVTGGRSGGRSGGGSHNGAWAISSGTWAGAGAARFARKRPVPDGVRGAGAAGLRGPSARRQASRSIVGLVQEHTLPLRRSYRRSATSLQDSVTALDEAWSGAADLLGGTERELLQARSAAAMLAVARWATHSALARTETQGMHVRTDLPDTDPAQTRRLLSGGLGEVWVRPERGTAEARTVAS</sequence>
<dbReference type="PANTHER" id="PTHR42716:SF2">
    <property type="entry name" value="L-ASPARTATE OXIDASE, CHLOROPLASTIC"/>
    <property type="match status" value="1"/>
</dbReference>
<dbReference type="AlphaFoldDB" id="K8XT75"/>
<dbReference type="PANTHER" id="PTHR42716">
    <property type="entry name" value="L-ASPARTATE OXIDASE"/>
    <property type="match status" value="1"/>
</dbReference>
<dbReference type="PRINTS" id="PR00368">
    <property type="entry name" value="FADPNR"/>
</dbReference>
<protein>
    <recommendedName>
        <fullName evidence="2">L-aspartate oxidase</fullName>
    </recommendedName>
    <alternativeName>
        <fullName evidence="7">Quinolinate synthase B</fullName>
    </alternativeName>
</protein>
<dbReference type="EMBL" id="AJYC02000012">
    <property type="protein sequence ID" value="EKT84026.1"/>
    <property type="molecule type" value="Genomic_DNA"/>
</dbReference>
<dbReference type="RefSeq" id="WP_005254135.1">
    <property type="nucleotide sequence ID" value="NZ_AJYC02000012.1"/>
</dbReference>
<keyword evidence="4" id="KW-0274">FAD</keyword>
<dbReference type="SUPFAM" id="SSF46977">
    <property type="entry name" value="Succinate dehydrogenase/fumarate reductase flavoprotein C-terminal domain"/>
    <property type="match status" value="1"/>
</dbReference>
<comment type="catalytic activity">
    <reaction evidence="8">
        <text>L-aspartate + O2 = iminosuccinate + H2O2</text>
        <dbReference type="Rhea" id="RHEA:25876"/>
        <dbReference type="ChEBI" id="CHEBI:15379"/>
        <dbReference type="ChEBI" id="CHEBI:16240"/>
        <dbReference type="ChEBI" id="CHEBI:29991"/>
        <dbReference type="ChEBI" id="CHEBI:77875"/>
        <dbReference type="EC" id="1.4.3.16"/>
    </reaction>
    <physiologicalReaction direction="left-to-right" evidence="8">
        <dbReference type="Rhea" id="RHEA:25877"/>
    </physiologicalReaction>
</comment>
<dbReference type="InterPro" id="IPR037099">
    <property type="entry name" value="Fum_R/Succ_DH_flav-like_C_sf"/>
</dbReference>
<keyword evidence="3" id="KW-0285">Flavoprotein</keyword>
<dbReference type="Pfam" id="PF02910">
    <property type="entry name" value="Succ_DH_flav_C"/>
    <property type="match status" value="1"/>
</dbReference>
<dbReference type="InterPro" id="IPR005288">
    <property type="entry name" value="NadB"/>
</dbReference>
<evidence type="ECO:0000256" key="4">
    <source>
        <dbReference type="ARBA" id="ARBA00022827"/>
    </source>
</evidence>
<dbReference type="Pfam" id="PF00890">
    <property type="entry name" value="FAD_binding_2"/>
    <property type="match status" value="1"/>
</dbReference>
<evidence type="ECO:0000256" key="2">
    <source>
        <dbReference type="ARBA" id="ARBA00021901"/>
    </source>
</evidence>
<evidence type="ECO:0000313" key="12">
    <source>
        <dbReference type="Proteomes" id="UP000005951"/>
    </source>
</evidence>
<comment type="cofactor">
    <cofactor evidence="1">
        <name>FAD</name>
        <dbReference type="ChEBI" id="CHEBI:57692"/>
    </cofactor>
</comment>
<dbReference type="Gene3D" id="3.50.50.60">
    <property type="entry name" value="FAD/NAD(P)-binding domain"/>
    <property type="match status" value="1"/>
</dbReference>
<evidence type="ECO:0000256" key="1">
    <source>
        <dbReference type="ARBA" id="ARBA00001974"/>
    </source>
</evidence>
<organism evidence="11 12">
    <name type="scientific">Rhodococcus opacus M213</name>
    <dbReference type="NCBI Taxonomy" id="1129896"/>
    <lineage>
        <taxon>Bacteria</taxon>
        <taxon>Bacillati</taxon>
        <taxon>Actinomycetota</taxon>
        <taxon>Actinomycetes</taxon>
        <taxon>Mycobacteriales</taxon>
        <taxon>Nocardiaceae</taxon>
        <taxon>Rhodococcus</taxon>
    </lineage>
</organism>
<keyword evidence="5" id="KW-0560">Oxidoreductase</keyword>
<dbReference type="InterPro" id="IPR015939">
    <property type="entry name" value="Fum_Rdtase/Succ_DH_flav-like_C"/>
</dbReference>
<evidence type="ECO:0000259" key="9">
    <source>
        <dbReference type="Pfam" id="PF00890"/>
    </source>
</evidence>
<dbReference type="PRINTS" id="PR00411">
    <property type="entry name" value="PNDRDTASEI"/>
</dbReference>
<dbReference type="SUPFAM" id="SSF51905">
    <property type="entry name" value="FAD/NAD(P)-binding domain"/>
    <property type="match status" value="1"/>
</dbReference>
<evidence type="ECO:0000256" key="5">
    <source>
        <dbReference type="ARBA" id="ARBA00023002"/>
    </source>
</evidence>
<comment type="function">
    <text evidence="6">Catalyzes the oxidation of L-aspartate to iminoaspartate, the first step in the de novo biosynthesis of NAD(+).</text>
</comment>